<gene>
    <name evidence="2" type="ORF">BDK51DRAFT_51925</name>
</gene>
<evidence type="ECO:0000313" key="3">
    <source>
        <dbReference type="Proteomes" id="UP000269721"/>
    </source>
</evidence>
<feature type="region of interest" description="Disordered" evidence="1">
    <location>
        <begin position="55"/>
        <end position="97"/>
    </location>
</feature>
<name>A0A4P9WAB7_9FUNG</name>
<evidence type="ECO:0000256" key="1">
    <source>
        <dbReference type="SAM" id="MobiDB-lite"/>
    </source>
</evidence>
<reference evidence="3" key="1">
    <citation type="journal article" date="2018" name="Nat. Microbiol.">
        <title>Leveraging single-cell genomics to expand the fungal tree of life.</title>
        <authorList>
            <person name="Ahrendt S.R."/>
            <person name="Quandt C.A."/>
            <person name="Ciobanu D."/>
            <person name="Clum A."/>
            <person name="Salamov A."/>
            <person name="Andreopoulos B."/>
            <person name="Cheng J.F."/>
            <person name="Woyke T."/>
            <person name="Pelin A."/>
            <person name="Henrissat B."/>
            <person name="Reynolds N.K."/>
            <person name="Benny G.L."/>
            <person name="Smith M.E."/>
            <person name="James T.Y."/>
            <person name="Grigoriev I.V."/>
        </authorList>
    </citation>
    <scope>NUCLEOTIDE SEQUENCE [LARGE SCALE GENOMIC DNA]</scope>
</reference>
<accession>A0A4P9WAB7</accession>
<dbReference type="Proteomes" id="UP000269721">
    <property type="component" value="Unassembled WGS sequence"/>
</dbReference>
<sequence length="354" mass="37913">MSAHPPLAPPIAAYSPNMPPCLGRTRSGPTVITKELELAHLPLWVRGDIPQLGEDNQQLGRHGRENGGLRCTGASSSSSGTGKGAVTRGRPVGGTFDMESAVSITPETGLAEGRGKETLGNKILEATLTIGHSARRIVLLSLPMQSDHTDAGDAGRGGEQPGIALLPQSNLYNVRRIPKLLSPTVGRRSFGRIGHTSAAKAMGHGVAQFISLSVRHTISIPRHPLALRPLSEPHPEAKLSVTARNSHKPVVLELRMAGIGGWGQKRTSQLNQKQRDFRFQPGMGVGWSERPDQMTGHQMEKKCRLKLDALPPESPHPKATRVPSLSGGGMGTCGLSFFRDIFPAFYDVSVAFVE</sequence>
<proteinExistence type="predicted"/>
<keyword evidence="3" id="KW-1185">Reference proteome</keyword>
<dbReference type="AlphaFoldDB" id="A0A4P9WAB7"/>
<feature type="region of interest" description="Disordered" evidence="1">
    <location>
        <begin position="1"/>
        <end position="20"/>
    </location>
</feature>
<protein>
    <submittedName>
        <fullName evidence="2">Uncharacterized protein</fullName>
    </submittedName>
</protein>
<dbReference type="EMBL" id="KZ996037">
    <property type="protein sequence ID" value="RKO89531.1"/>
    <property type="molecule type" value="Genomic_DNA"/>
</dbReference>
<evidence type="ECO:0000313" key="2">
    <source>
        <dbReference type="EMBL" id="RKO89531.1"/>
    </source>
</evidence>
<organism evidence="2 3">
    <name type="scientific">Blyttiomyces helicus</name>
    <dbReference type="NCBI Taxonomy" id="388810"/>
    <lineage>
        <taxon>Eukaryota</taxon>
        <taxon>Fungi</taxon>
        <taxon>Fungi incertae sedis</taxon>
        <taxon>Chytridiomycota</taxon>
        <taxon>Chytridiomycota incertae sedis</taxon>
        <taxon>Chytridiomycetes</taxon>
        <taxon>Chytridiomycetes incertae sedis</taxon>
        <taxon>Blyttiomyces</taxon>
    </lineage>
</organism>